<feature type="compositionally biased region" description="Polar residues" evidence="1">
    <location>
        <begin position="357"/>
        <end position="376"/>
    </location>
</feature>
<proteinExistence type="predicted"/>
<feature type="compositionally biased region" description="Polar residues" evidence="1">
    <location>
        <begin position="133"/>
        <end position="160"/>
    </location>
</feature>
<feature type="region of interest" description="Disordered" evidence="1">
    <location>
        <begin position="255"/>
        <end position="303"/>
    </location>
</feature>
<feature type="compositionally biased region" description="Polar residues" evidence="1">
    <location>
        <begin position="569"/>
        <end position="580"/>
    </location>
</feature>
<sequence length="752" mass="81946">MLDETAWVQRGSLSLEPTRIFSPDGCDGRSHNCDGGCTSDFMSSSLAIATNISQAPAHDHYSTNPQITYPRVAPRHRGDGYPEAPVAPEYRNLSDSNFEFSTLDTSTWPPWQAAAPTMKFLRSSVDCMAESPGSVSSTNTTDSGYMSIFSTPRPSQSANASPLLHEDSPLSMCSPSVEPSATRAPKAAKRRGRPSRRPPRQRPSAVNPDPKPEDNTALTTPLERPSAGLTMAGIQQSHPDPAGTQPPALSIETSLDQTKGSSSEPTAAIPTSQEEASLDEDTNADEDMDARSRETTPWPEAWFEGGMDMGLPWFSARFMQELKFHTPATIQDDAHGVNNHTGSGQDSSSGSQDGQDATTSRTLQSDTLRGNPNASNKRSRSDQYGGADDDEDLPGSKKPAPMGPPGDQAGQGLLYACPYQKRYPHDSPFCGMPHGSKRGYGWGTVSRVKQHLLESHGIDHHCSNCWKAFKKVDAARACHTTRNCLKRQSPPKLWLHESQASSLRAEKIDNKSDDSWYRIFGLLFTDKEEHGPEGYRAKYTPYYSRVEYPTSSPSSGFYNGTSPINSIFTPSSNSTNSSGLTPLDPHVPATPSNGLDSQEESHFAAAMSYQEDLLHTFSAMDPLSGQLFSATMAFTEEGSSATLSFAVPNPNDNVEASHEAPAVSLNDTSKQSCQCTAASSPQCASCRRKRWNANLRSENKALRATMEGIRQIVEMHEETLQSMDESNLVSDNVMAKLQGYQDQLREHLSCVR</sequence>
<dbReference type="AlphaFoldDB" id="A0AA40BTP2"/>
<dbReference type="Proteomes" id="UP001175000">
    <property type="component" value="Unassembled WGS sequence"/>
</dbReference>
<gene>
    <name evidence="2" type="ORF">B0T14DRAFT_525951</name>
</gene>
<protein>
    <submittedName>
        <fullName evidence="2">Uncharacterized protein</fullName>
    </submittedName>
</protein>
<comment type="caution">
    <text evidence="2">The sequence shown here is derived from an EMBL/GenBank/DDBJ whole genome shotgun (WGS) entry which is preliminary data.</text>
</comment>
<feature type="compositionally biased region" description="Basic residues" evidence="1">
    <location>
        <begin position="186"/>
        <end position="200"/>
    </location>
</feature>
<accession>A0AA40BTP2</accession>
<organism evidence="2 3">
    <name type="scientific">Immersiella caudata</name>
    <dbReference type="NCBI Taxonomy" id="314043"/>
    <lineage>
        <taxon>Eukaryota</taxon>
        <taxon>Fungi</taxon>
        <taxon>Dikarya</taxon>
        <taxon>Ascomycota</taxon>
        <taxon>Pezizomycotina</taxon>
        <taxon>Sordariomycetes</taxon>
        <taxon>Sordariomycetidae</taxon>
        <taxon>Sordariales</taxon>
        <taxon>Lasiosphaeriaceae</taxon>
        <taxon>Immersiella</taxon>
    </lineage>
</organism>
<reference evidence="2" key="1">
    <citation type="submission" date="2023-06" db="EMBL/GenBank/DDBJ databases">
        <title>Genome-scale phylogeny and comparative genomics of the fungal order Sordariales.</title>
        <authorList>
            <consortium name="Lawrence Berkeley National Laboratory"/>
            <person name="Hensen N."/>
            <person name="Bonometti L."/>
            <person name="Westerberg I."/>
            <person name="Brannstrom I.O."/>
            <person name="Guillou S."/>
            <person name="Cros-Aarteil S."/>
            <person name="Calhoun S."/>
            <person name="Haridas S."/>
            <person name="Kuo A."/>
            <person name="Mondo S."/>
            <person name="Pangilinan J."/>
            <person name="Riley R."/>
            <person name="Labutti K."/>
            <person name="Andreopoulos B."/>
            <person name="Lipzen A."/>
            <person name="Chen C."/>
            <person name="Yanf M."/>
            <person name="Daum C."/>
            <person name="Ng V."/>
            <person name="Clum A."/>
            <person name="Steindorff A."/>
            <person name="Ohm R."/>
            <person name="Martin F."/>
            <person name="Silar P."/>
            <person name="Natvig D."/>
            <person name="Lalanne C."/>
            <person name="Gautier V."/>
            <person name="Ament-Velasquez S.L."/>
            <person name="Kruys A."/>
            <person name="Hutchinson M.I."/>
            <person name="Powell A.J."/>
            <person name="Barry K."/>
            <person name="Miller A.N."/>
            <person name="Grigoriev I.V."/>
            <person name="Debuchy R."/>
            <person name="Gladieux P."/>
            <person name="Thoren M.H."/>
            <person name="Johannesson H."/>
        </authorList>
    </citation>
    <scope>NUCLEOTIDE SEQUENCE</scope>
    <source>
        <strain evidence="2">CBS 606.72</strain>
    </source>
</reference>
<feature type="compositionally biased region" description="Polar residues" evidence="1">
    <location>
        <begin position="255"/>
        <end position="275"/>
    </location>
</feature>
<feature type="region of interest" description="Disordered" evidence="1">
    <location>
        <begin position="569"/>
        <end position="597"/>
    </location>
</feature>
<evidence type="ECO:0000313" key="3">
    <source>
        <dbReference type="Proteomes" id="UP001175000"/>
    </source>
</evidence>
<evidence type="ECO:0000256" key="1">
    <source>
        <dbReference type="SAM" id="MobiDB-lite"/>
    </source>
</evidence>
<feature type="compositionally biased region" description="Low complexity" evidence="1">
    <location>
        <begin position="342"/>
        <end position="356"/>
    </location>
</feature>
<feature type="region of interest" description="Disordered" evidence="1">
    <location>
        <begin position="129"/>
        <end position="221"/>
    </location>
</feature>
<name>A0AA40BTP2_9PEZI</name>
<dbReference type="EMBL" id="JAULSU010000006">
    <property type="protein sequence ID" value="KAK0613281.1"/>
    <property type="molecule type" value="Genomic_DNA"/>
</dbReference>
<feature type="compositionally biased region" description="Acidic residues" evidence="1">
    <location>
        <begin position="276"/>
        <end position="288"/>
    </location>
</feature>
<keyword evidence="3" id="KW-1185">Reference proteome</keyword>
<evidence type="ECO:0000313" key="2">
    <source>
        <dbReference type="EMBL" id="KAK0613281.1"/>
    </source>
</evidence>
<feature type="region of interest" description="Disordered" evidence="1">
    <location>
        <begin position="332"/>
        <end position="412"/>
    </location>
</feature>